<evidence type="ECO:0000256" key="1">
    <source>
        <dbReference type="SAM" id="Phobius"/>
    </source>
</evidence>
<feature type="transmembrane region" description="Helical" evidence="1">
    <location>
        <begin position="55"/>
        <end position="77"/>
    </location>
</feature>
<accession>B8AM40</accession>
<gene>
    <name evidence="2" type="ORF">OsI_11207</name>
</gene>
<dbReference type="Proteomes" id="UP000007015">
    <property type="component" value="Chromosome 3"/>
</dbReference>
<evidence type="ECO:0000313" key="3">
    <source>
        <dbReference type="Proteomes" id="UP000007015"/>
    </source>
</evidence>
<dbReference type="EMBL" id="CM000128">
    <property type="protein sequence ID" value="EEC75075.1"/>
    <property type="molecule type" value="Genomic_DNA"/>
</dbReference>
<keyword evidence="1" id="KW-0812">Transmembrane</keyword>
<sequence>MAKSNVVSRRRTSQATSVVPSASLDFLVEGGRKGEGQLERRYGKMMVEEHRDSSCIGELVVLMLIYTMLAFIGLQLWHVLGERQDWTVEMKPTMSRKTLCIRIWRRAWGFTGIGLERDEPTSHLGSPHCQTSPRLLDCQSATPILSICSLRRRGGGVMAPLKRGEATATR</sequence>
<dbReference type="AlphaFoldDB" id="B8AM40"/>
<reference evidence="2 3" key="1">
    <citation type="journal article" date="2005" name="PLoS Biol.">
        <title>The genomes of Oryza sativa: a history of duplications.</title>
        <authorList>
            <person name="Yu J."/>
            <person name="Wang J."/>
            <person name="Lin W."/>
            <person name="Li S."/>
            <person name="Li H."/>
            <person name="Zhou J."/>
            <person name="Ni P."/>
            <person name="Dong W."/>
            <person name="Hu S."/>
            <person name="Zeng C."/>
            <person name="Zhang J."/>
            <person name="Zhang Y."/>
            <person name="Li R."/>
            <person name="Xu Z."/>
            <person name="Li S."/>
            <person name="Li X."/>
            <person name="Zheng H."/>
            <person name="Cong L."/>
            <person name="Lin L."/>
            <person name="Yin J."/>
            <person name="Geng J."/>
            <person name="Li G."/>
            <person name="Shi J."/>
            <person name="Liu J."/>
            <person name="Lv H."/>
            <person name="Li J."/>
            <person name="Wang J."/>
            <person name="Deng Y."/>
            <person name="Ran L."/>
            <person name="Shi X."/>
            <person name="Wang X."/>
            <person name="Wu Q."/>
            <person name="Li C."/>
            <person name="Ren X."/>
            <person name="Wang J."/>
            <person name="Wang X."/>
            <person name="Li D."/>
            <person name="Liu D."/>
            <person name="Zhang X."/>
            <person name="Ji Z."/>
            <person name="Zhao W."/>
            <person name="Sun Y."/>
            <person name="Zhang Z."/>
            <person name="Bao J."/>
            <person name="Han Y."/>
            <person name="Dong L."/>
            <person name="Ji J."/>
            <person name="Chen P."/>
            <person name="Wu S."/>
            <person name="Liu J."/>
            <person name="Xiao Y."/>
            <person name="Bu D."/>
            <person name="Tan J."/>
            <person name="Yang L."/>
            <person name="Ye C."/>
            <person name="Zhang J."/>
            <person name="Xu J."/>
            <person name="Zhou Y."/>
            <person name="Yu Y."/>
            <person name="Zhang B."/>
            <person name="Zhuang S."/>
            <person name="Wei H."/>
            <person name="Liu B."/>
            <person name="Lei M."/>
            <person name="Yu H."/>
            <person name="Li Y."/>
            <person name="Xu H."/>
            <person name="Wei S."/>
            <person name="He X."/>
            <person name="Fang L."/>
            <person name="Zhang Z."/>
            <person name="Zhang Y."/>
            <person name="Huang X."/>
            <person name="Su Z."/>
            <person name="Tong W."/>
            <person name="Li J."/>
            <person name="Tong Z."/>
            <person name="Li S."/>
            <person name="Ye J."/>
            <person name="Wang L."/>
            <person name="Fang L."/>
            <person name="Lei T."/>
            <person name="Chen C."/>
            <person name="Chen H."/>
            <person name="Xu Z."/>
            <person name="Li H."/>
            <person name="Huang H."/>
            <person name="Zhang F."/>
            <person name="Xu H."/>
            <person name="Li N."/>
            <person name="Zhao C."/>
            <person name="Li S."/>
            <person name="Dong L."/>
            <person name="Huang Y."/>
            <person name="Li L."/>
            <person name="Xi Y."/>
            <person name="Qi Q."/>
            <person name="Li W."/>
            <person name="Zhang B."/>
            <person name="Hu W."/>
            <person name="Zhang Y."/>
            <person name="Tian X."/>
            <person name="Jiao Y."/>
            <person name="Liang X."/>
            <person name="Jin J."/>
            <person name="Gao L."/>
            <person name="Zheng W."/>
            <person name="Hao B."/>
            <person name="Liu S."/>
            <person name="Wang W."/>
            <person name="Yuan L."/>
            <person name="Cao M."/>
            <person name="McDermott J."/>
            <person name="Samudrala R."/>
            <person name="Wang J."/>
            <person name="Wong G.K."/>
            <person name="Yang H."/>
        </authorList>
    </citation>
    <scope>NUCLEOTIDE SEQUENCE [LARGE SCALE GENOMIC DNA]</scope>
    <source>
        <strain evidence="3">cv. 93-11</strain>
    </source>
</reference>
<name>B8AM40_ORYSI</name>
<protein>
    <submittedName>
        <fullName evidence="2">Uncharacterized protein</fullName>
    </submittedName>
</protein>
<organism evidence="2 3">
    <name type="scientific">Oryza sativa subsp. indica</name>
    <name type="common">Rice</name>
    <dbReference type="NCBI Taxonomy" id="39946"/>
    <lineage>
        <taxon>Eukaryota</taxon>
        <taxon>Viridiplantae</taxon>
        <taxon>Streptophyta</taxon>
        <taxon>Embryophyta</taxon>
        <taxon>Tracheophyta</taxon>
        <taxon>Spermatophyta</taxon>
        <taxon>Magnoliopsida</taxon>
        <taxon>Liliopsida</taxon>
        <taxon>Poales</taxon>
        <taxon>Poaceae</taxon>
        <taxon>BOP clade</taxon>
        <taxon>Oryzoideae</taxon>
        <taxon>Oryzeae</taxon>
        <taxon>Oryzinae</taxon>
        <taxon>Oryza</taxon>
        <taxon>Oryza sativa</taxon>
    </lineage>
</organism>
<dbReference type="Gramene" id="BGIOSGA010902-TA">
    <property type="protein sequence ID" value="BGIOSGA010902-PA"/>
    <property type="gene ID" value="BGIOSGA010902"/>
</dbReference>
<proteinExistence type="predicted"/>
<keyword evidence="1" id="KW-0472">Membrane</keyword>
<keyword evidence="3" id="KW-1185">Reference proteome</keyword>
<keyword evidence="1" id="KW-1133">Transmembrane helix</keyword>
<dbReference type="HOGENOM" id="CLU_1573236_0_0_1"/>
<evidence type="ECO:0000313" key="2">
    <source>
        <dbReference type="EMBL" id="EEC75075.1"/>
    </source>
</evidence>